<dbReference type="InterPro" id="IPR038765">
    <property type="entry name" value="Papain-like_cys_pep_sf"/>
</dbReference>
<evidence type="ECO:0000256" key="2">
    <source>
        <dbReference type="SAM" id="Phobius"/>
    </source>
</evidence>
<sequence>MKKNQKNSTGIMLVAVQTEKNQKQKRIENFIDGLLVWIFAMLTGIAVCNMFGIKVNALPAIAGIVFAVYLSFEAEWKGKLKKYALLAEVLVLILVLLLFYKTILDGWNLFLNQILDEIKQHLPYIYPQYPVSDGDLSDKWKLSVTMAVLVVIIEKISTVFIKMENRWITGLIGLMWITLQIGLGFGPSFVFNVVFSGALLLIWFRMHRKEETGGKESALKIESACFTAGMILFVTLIFMLLVPEKEYSKNETVSKLEASIKEKIEDWRYSGSYDAMPKGDFEGLSSLKLKDDAVLEVTMSDPQSYYLRGYTGSVYNKHGWETTDKKVLYHASDLFYWLHQDGFFGQETLPLASLALDETTKEEPENTVTIKNLKEDSRYLYTPYELTGTTPDKNRIGDEGVIAKGLKGQRKYTYTALENQIKKYPSLTAKLADTENLDEEGKAYSEKEAFYNQYVYETDLELLESVETELKEILGEYTLANGSTHFDYTKVKQNILYVLSSRCTYSEEIKKETGDLDFLTNFLENTKKGYSVHYATAAALMFRYYKIPARYVEGYVITPDDVKSMKAGEPYIVDGTHAHAWVEYYQDGVGWLPFESTPSYLGIMETAEEYQDISGITSGIGADDEQEQQDEQDNLEDEEQPEEEEDEIDWILILEMLLGILIVLITLFLILIIVKIIRERIRCQKIKQLFDSEDYNQAVNALFEYTMNILAVFGLKVRNASLYRYGSQIESLFDEEMKIEYTKVVDIRQEAVYSSHSIAKEQRDFVMEFKNKVWEKVYKEAGWLERFQLKFIYFL</sequence>
<feature type="compositionally biased region" description="Acidic residues" evidence="1">
    <location>
        <begin position="622"/>
        <end position="643"/>
    </location>
</feature>
<feature type="transmembrane region" description="Helical" evidence="2">
    <location>
        <begin position="30"/>
        <end position="47"/>
    </location>
</feature>
<reference evidence="4 5" key="1">
    <citation type="submission" date="2020-08" db="EMBL/GenBank/DDBJ databases">
        <title>Genome public.</title>
        <authorList>
            <person name="Liu C."/>
            <person name="Sun Q."/>
        </authorList>
    </citation>
    <scope>NUCLEOTIDE SEQUENCE [LARGE SCALE GENOMIC DNA]</scope>
    <source>
        <strain evidence="4 5">3_YM_SP_D4_24.mj</strain>
    </source>
</reference>
<comment type="caution">
    <text evidence="4">The sequence shown here is derived from an EMBL/GenBank/DDBJ whole genome shotgun (WGS) entry which is preliminary data.</text>
</comment>
<keyword evidence="2" id="KW-0812">Transmembrane</keyword>
<keyword evidence="2" id="KW-0472">Membrane</keyword>
<dbReference type="EMBL" id="JACRTP010000006">
    <property type="protein sequence ID" value="MBC8629521.1"/>
    <property type="molecule type" value="Genomic_DNA"/>
</dbReference>
<evidence type="ECO:0000259" key="3">
    <source>
        <dbReference type="SMART" id="SM00460"/>
    </source>
</evidence>
<accession>A0ABR7PFC5</accession>
<proteinExistence type="predicted"/>
<evidence type="ECO:0000256" key="1">
    <source>
        <dbReference type="SAM" id="MobiDB-lite"/>
    </source>
</evidence>
<evidence type="ECO:0000313" key="4">
    <source>
        <dbReference type="EMBL" id="MBC8629521.1"/>
    </source>
</evidence>
<feature type="transmembrane region" description="Helical" evidence="2">
    <location>
        <begin position="84"/>
        <end position="103"/>
    </location>
</feature>
<name>A0ABR7PFC5_9FIRM</name>
<dbReference type="PANTHER" id="PTHR42736">
    <property type="entry name" value="PROTEIN-GLUTAMINE GAMMA-GLUTAMYLTRANSFERASE"/>
    <property type="match status" value="1"/>
</dbReference>
<feature type="transmembrane region" description="Helical" evidence="2">
    <location>
        <begin position="218"/>
        <end position="242"/>
    </location>
</feature>
<feature type="region of interest" description="Disordered" evidence="1">
    <location>
        <begin position="618"/>
        <end position="643"/>
    </location>
</feature>
<dbReference type="PANTHER" id="PTHR42736:SF1">
    <property type="entry name" value="PROTEIN-GLUTAMINE GAMMA-GLUTAMYLTRANSFERASE"/>
    <property type="match status" value="1"/>
</dbReference>
<gene>
    <name evidence="4" type="ORF">H8712_13075</name>
</gene>
<protein>
    <submittedName>
        <fullName evidence="4">Transglutaminase domain-containing protein</fullName>
    </submittedName>
</protein>
<dbReference type="SMART" id="SM00460">
    <property type="entry name" value="TGc"/>
    <property type="match status" value="1"/>
</dbReference>
<organism evidence="4 5">
    <name type="scientific">Blautia stercoris</name>
    <dbReference type="NCBI Taxonomy" id="871664"/>
    <lineage>
        <taxon>Bacteria</taxon>
        <taxon>Bacillati</taxon>
        <taxon>Bacillota</taxon>
        <taxon>Clostridia</taxon>
        <taxon>Lachnospirales</taxon>
        <taxon>Lachnospiraceae</taxon>
        <taxon>Blautia</taxon>
    </lineage>
</organism>
<dbReference type="Gene3D" id="3.10.620.30">
    <property type="match status" value="1"/>
</dbReference>
<dbReference type="Pfam" id="PF01841">
    <property type="entry name" value="Transglut_core"/>
    <property type="match status" value="1"/>
</dbReference>
<keyword evidence="5" id="KW-1185">Reference proteome</keyword>
<feature type="transmembrane region" description="Helical" evidence="2">
    <location>
        <begin position="53"/>
        <end position="72"/>
    </location>
</feature>
<feature type="transmembrane region" description="Helical" evidence="2">
    <location>
        <begin position="189"/>
        <end position="206"/>
    </location>
</feature>
<dbReference type="RefSeq" id="WP_187559048.1">
    <property type="nucleotide sequence ID" value="NZ_JACRTP010000006.1"/>
</dbReference>
<evidence type="ECO:0000313" key="5">
    <source>
        <dbReference type="Proteomes" id="UP000661649"/>
    </source>
</evidence>
<keyword evidence="2" id="KW-1133">Transmembrane helix</keyword>
<dbReference type="InterPro" id="IPR052901">
    <property type="entry name" value="Bact_TGase-like"/>
</dbReference>
<feature type="transmembrane region" description="Helical" evidence="2">
    <location>
        <begin position="650"/>
        <end position="677"/>
    </location>
</feature>
<dbReference type="InterPro" id="IPR002931">
    <property type="entry name" value="Transglutaminase-like"/>
</dbReference>
<feature type="domain" description="Transglutaminase-like" evidence="3">
    <location>
        <begin position="523"/>
        <end position="598"/>
    </location>
</feature>
<dbReference type="SUPFAM" id="SSF54001">
    <property type="entry name" value="Cysteine proteinases"/>
    <property type="match status" value="1"/>
</dbReference>
<dbReference type="Proteomes" id="UP000661649">
    <property type="component" value="Unassembled WGS sequence"/>
</dbReference>